<keyword evidence="4 5" id="KW-0804">Transcription</keyword>
<dbReference type="PANTHER" id="PTHR34824">
    <property type="entry name" value="HEAT-INDUCIBLE TRANSCRIPTION REPRESSOR HRCA"/>
    <property type="match status" value="1"/>
</dbReference>
<dbReference type="InterPro" id="IPR002571">
    <property type="entry name" value="HrcA"/>
</dbReference>
<reference evidence="7 8" key="1">
    <citation type="submission" date="2023-01" db="EMBL/GenBank/DDBJ databases">
        <title>Novel diversity within Roseofilum (Cyanobacteria; Desertifilaceae) from marine benthic mats with descriptions of four novel species.</title>
        <authorList>
            <person name="Wang Y."/>
            <person name="Berthold D.E."/>
            <person name="Hu J."/>
            <person name="Lefler F.W."/>
            <person name="Laughinghouse H.D. IV."/>
        </authorList>
    </citation>
    <scope>NUCLEOTIDE SEQUENCE [LARGE SCALE GENOMIC DNA]</scope>
    <source>
        <strain evidence="7 8">BLCC-M91</strain>
    </source>
</reference>
<dbReference type="InterPro" id="IPR029016">
    <property type="entry name" value="GAF-like_dom_sf"/>
</dbReference>
<evidence type="ECO:0000256" key="3">
    <source>
        <dbReference type="ARBA" id="ARBA00023016"/>
    </source>
</evidence>
<dbReference type="InterPro" id="IPR036390">
    <property type="entry name" value="WH_DNA-bd_sf"/>
</dbReference>
<dbReference type="Pfam" id="PF01628">
    <property type="entry name" value="HrcA"/>
    <property type="match status" value="1"/>
</dbReference>
<keyword evidence="1 5" id="KW-0678">Repressor</keyword>
<protein>
    <recommendedName>
        <fullName evidence="5">Heat-inducible transcription repressor HrcA</fullName>
    </recommendedName>
</protein>
<dbReference type="SUPFAM" id="SSF55781">
    <property type="entry name" value="GAF domain-like"/>
    <property type="match status" value="1"/>
</dbReference>
<keyword evidence="3 5" id="KW-0346">Stress response</keyword>
<comment type="similarity">
    <text evidence="5">Belongs to the HrcA family.</text>
</comment>
<evidence type="ECO:0000256" key="5">
    <source>
        <dbReference type="HAMAP-Rule" id="MF_00081"/>
    </source>
</evidence>
<dbReference type="Gene3D" id="3.30.450.40">
    <property type="match status" value="1"/>
</dbReference>
<dbReference type="InterPro" id="IPR036388">
    <property type="entry name" value="WH-like_DNA-bd_sf"/>
</dbReference>
<evidence type="ECO:0000256" key="4">
    <source>
        <dbReference type="ARBA" id="ARBA00023163"/>
    </source>
</evidence>
<dbReference type="PANTHER" id="PTHR34824:SF1">
    <property type="entry name" value="HEAT-INDUCIBLE TRANSCRIPTION REPRESSOR HRCA"/>
    <property type="match status" value="1"/>
</dbReference>
<evidence type="ECO:0000259" key="6">
    <source>
        <dbReference type="Pfam" id="PF01628"/>
    </source>
</evidence>
<comment type="caution">
    <text evidence="7">The sequence shown here is derived from an EMBL/GenBank/DDBJ whole genome shotgun (WGS) entry which is preliminary data.</text>
</comment>
<dbReference type="RefSeq" id="WP_283760666.1">
    <property type="nucleotide sequence ID" value="NZ_JAQPOK010000003.1"/>
</dbReference>
<dbReference type="NCBIfam" id="TIGR00331">
    <property type="entry name" value="hrcA"/>
    <property type="match status" value="1"/>
</dbReference>
<name>A0ABT7BFM3_9CYAN</name>
<proteinExistence type="inferred from homology"/>
<dbReference type="PIRSF" id="PIRSF005485">
    <property type="entry name" value="HrcA"/>
    <property type="match status" value="1"/>
</dbReference>
<dbReference type="InterPro" id="IPR021153">
    <property type="entry name" value="HrcA_C"/>
</dbReference>
<keyword evidence="8" id="KW-1185">Reference proteome</keyword>
<keyword evidence="2 5" id="KW-0805">Transcription regulation</keyword>
<dbReference type="Proteomes" id="UP001231370">
    <property type="component" value="Unassembled WGS sequence"/>
</dbReference>
<accession>A0ABT7BFM3</accession>
<evidence type="ECO:0000313" key="7">
    <source>
        <dbReference type="EMBL" id="MDJ1177336.1"/>
    </source>
</evidence>
<dbReference type="SUPFAM" id="SSF46785">
    <property type="entry name" value="Winged helix' DNA-binding domain"/>
    <property type="match status" value="1"/>
</dbReference>
<feature type="domain" description="Heat-inducible transcription repressor HrcA C-terminal" evidence="6">
    <location>
        <begin position="109"/>
        <end position="343"/>
    </location>
</feature>
<dbReference type="Gene3D" id="1.10.10.10">
    <property type="entry name" value="Winged helix-like DNA-binding domain superfamily/Winged helix DNA-binding domain"/>
    <property type="match status" value="1"/>
</dbReference>
<evidence type="ECO:0000256" key="2">
    <source>
        <dbReference type="ARBA" id="ARBA00023015"/>
    </source>
</evidence>
<evidence type="ECO:0000256" key="1">
    <source>
        <dbReference type="ARBA" id="ARBA00022491"/>
    </source>
</evidence>
<sequence length="358" mass="40323">MHLEFKLNDRHKRVLQATVNHYVATAEPVGSKVLVEEYNFSVSTATIRSCLSHLDKSGLLYQPHTSAGRVPSDSGYRWYVDHLMTPNIKTGKQVENLLQEKLNWQWSLESLFKSAAQILSSLSGYITLITMPQAQNSRLHHLQLVAVDSGRAMLILVTDTYQTHSILMDLPNTGEEGSETIEQVSRELQVLSNFLNHNLKGRLLTELEHLDWTELDSKFECYGEQLTQVLKQFKQRHSASIYTDIWISGVAELLRQPEFSQLQQVQTLIHLLEEEPTQLLPLIFKVPEQEQQGSQVQVWIGSENPLEPMQSCALVTSSYFRGSVPVGSVGVLGPTRMMYENAIAVVEATAGYLSDALS</sequence>
<dbReference type="InterPro" id="IPR023120">
    <property type="entry name" value="WHTH_transcript_rep_HrcA_IDD"/>
</dbReference>
<dbReference type="EMBL" id="JAQPOK010000003">
    <property type="protein sequence ID" value="MDJ1177336.1"/>
    <property type="molecule type" value="Genomic_DNA"/>
</dbReference>
<organism evidence="7 8">
    <name type="scientific">Roseofilum halophilum BLCC-M91</name>
    <dbReference type="NCBI Taxonomy" id="3022259"/>
    <lineage>
        <taxon>Bacteria</taxon>
        <taxon>Bacillati</taxon>
        <taxon>Cyanobacteriota</taxon>
        <taxon>Cyanophyceae</taxon>
        <taxon>Desertifilales</taxon>
        <taxon>Desertifilaceae</taxon>
        <taxon>Roseofilum</taxon>
        <taxon>Roseofilum halophilum</taxon>
    </lineage>
</organism>
<dbReference type="HAMAP" id="MF_00081">
    <property type="entry name" value="HrcA"/>
    <property type="match status" value="1"/>
</dbReference>
<gene>
    <name evidence="5 7" type="primary">hrcA</name>
    <name evidence="7" type="ORF">PJF56_00520</name>
</gene>
<comment type="function">
    <text evidence="5">Negative regulator of class I heat shock genes (grpE-dnaK-dnaJ and groELS operons). Prevents heat-shock induction of these operons.</text>
</comment>
<dbReference type="Gene3D" id="3.30.390.60">
    <property type="entry name" value="Heat-inducible transcription repressor hrca homolog, domain 3"/>
    <property type="match status" value="1"/>
</dbReference>
<evidence type="ECO:0000313" key="8">
    <source>
        <dbReference type="Proteomes" id="UP001231370"/>
    </source>
</evidence>